<dbReference type="Proteomes" id="UP000054886">
    <property type="component" value="Unassembled WGS sequence"/>
</dbReference>
<feature type="transmembrane region" description="Helical" evidence="2">
    <location>
        <begin position="422"/>
        <end position="442"/>
    </location>
</feature>
<evidence type="ECO:0000313" key="3">
    <source>
        <dbReference type="EMBL" id="KTB07624.1"/>
    </source>
</evidence>
<keyword evidence="2" id="KW-0472">Membrane</keyword>
<dbReference type="GO" id="GO:0016772">
    <property type="term" value="F:transferase activity, transferring phosphorus-containing groups"/>
    <property type="evidence" value="ECO:0007669"/>
    <property type="project" value="EnsemblFungi"/>
</dbReference>
<feature type="transmembrane region" description="Helical" evidence="2">
    <location>
        <begin position="454"/>
        <end position="473"/>
    </location>
</feature>
<feature type="region of interest" description="Disordered" evidence="1">
    <location>
        <begin position="310"/>
        <end position="373"/>
    </location>
</feature>
<keyword evidence="2" id="KW-1133">Transmembrane helix</keyword>
<reference evidence="3 4" key="1">
    <citation type="submission" date="2015-10" db="EMBL/GenBank/DDBJ databases">
        <title>Draft genomes sequences of Candida glabrata isolates 1A, 1B, 2A, 2B, 3A and 3B.</title>
        <authorList>
            <person name="Haavelsrud O.E."/>
            <person name="Gaustad P."/>
        </authorList>
    </citation>
    <scope>NUCLEOTIDE SEQUENCE [LARGE SCALE GENOMIC DNA]</scope>
    <source>
        <strain evidence="3">910700640</strain>
    </source>
</reference>
<organism evidence="3 4">
    <name type="scientific">Candida glabrata</name>
    <name type="common">Yeast</name>
    <name type="synonym">Torulopsis glabrata</name>
    <dbReference type="NCBI Taxonomy" id="5478"/>
    <lineage>
        <taxon>Eukaryota</taxon>
        <taxon>Fungi</taxon>
        <taxon>Dikarya</taxon>
        <taxon>Ascomycota</taxon>
        <taxon>Saccharomycotina</taxon>
        <taxon>Saccharomycetes</taxon>
        <taxon>Saccharomycetales</taxon>
        <taxon>Saccharomycetaceae</taxon>
        <taxon>Nakaseomyces</taxon>
    </lineage>
</organism>
<comment type="caution">
    <text evidence="3">The sequence shown here is derived from an EMBL/GenBank/DDBJ whole genome shotgun (WGS) entry which is preliminary data.</text>
</comment>
<dbReference type="VEuPathDB" id="FungiDB:GVI51_G05115"/>
<name>A0A0W0C6T5_CANGB</name>
<accession>A0A0W0C6T5</accession>
<dbReference type="GO" id="GO:0006676">
    <property type="term" value="P:mannosyl diphosphorylinositol ceramide metabolic process"/>
    <property type="evidence" value="ECO:0007669"/>
    <property type="project" value="EnsemblFungi"/>
</dbReference>
<dbReference type="AlphaFoldDB" id="A0A0W0C6T5"/>
<dbReference type="PANTHER" id="PTHR31310">
    <property type="match status" value="1"/>
</dbReference>
<dbReference type="VEuPathDB" id="FungiDB:B1J91_G05313g"/>
<feature type="transmembrane region" description="Helical" evidence="2">
    <location>
        <begin position="88"/>
        <end position="111"/>
    </location>
</feature>
<dbReference type="CDD" id="cd03386">
    <property type="entry name" value="PAP2_Aur1_like"/>
    <property type="match status" value="1"/>
</dbReference>
<keyword evidence="3" id="KW-0808">Transferase</keyword>
<dbReference type="GO" id="GO:0016020">
    <property type="term" value="C:membrane"/>
    <property type="evidence" value="ECO:0007669"/>
    <property type="project" value="EnsemblFungi"/>
</dbReference>
<keyword evidence="2" id="KW-0812">Transmembrane</keyword>
<feature type="transmembrane region" description="Helical" evidence="2">
    <location>
        <begin position="201"/>
        <end position="222"/>
    </location>
</feature>
<dbReference type="GO" id="GO:0030148">
    <property type="term" value="P:sphingolipid biosynthetic process"/>
    <property type="evidence" value="ECO:0007669"/>
    <property type="project" value="EnsemblFungi"/>
</dbReference>
<feature type="transmembrane region" description="Helical" evidence="2">
    <location>
        <begin position="137"/>
        <end position="159"/>
    </location>
</feature>
<dbReference type="GO" id="GO:0010507">
    <property type="term" value="P:negative regulation of autophagy"/>
    <property type="evidence" value="ECO:0007669"/>
    <property type="project" value="EnsemblFungi"/>
</dbReference>
<feature type="transmembrane region" description="Helical" evidence="2">
    <location>
        <begin position="273"/>
        <end position="295"/>
    </location>
</feature>
<dbReference type="PANTHER" id="PTHR31310:SF8">
    <property type="entry name" value="INOSITOLPHOSPHOTRANSFERASE 1"/>
    <property type="match status" value="1"/>
</dbReference>
<dbReference type="PhylomeDB" id="A0A0W0C6T5"/>
<proteinExistence type="predicted"/>
<feature type="transmembrane region" description="Helical" evidence="2">
    <location>
        <begin position="171"/>
        <end position="194"/>
    </location>
</feature>
<dbReference type="GO" id="GO:0070916">
    <property type="term" value="C:inositol phosphoceramide synthase complex"/>
    <property type="evidence" value="ECO:0007669"/>
    <property type="project" value="TreeGrafter"/>
</dbReference>
<sequence length="517" mass="59944">MIDILWFVKSVVLSGLNQRNLLTLPLNFAVNFSPIFLWLFVFHHAQWIPTDIRPAIHSRCAFYLDQLLFGDFWYEFLEQLDDIDLVNISFVTTALFALSLMVIPALVWFYLYKVKRISYNIYEWYDSLTPKMYKNRYIMPFALPILSYCALNVAHHFAVQEEENFTKTKDMIAWFFYVIMHLTAPILTAVYLYVFHAPGVVKCFGFALGLQNMAGVCTHLLLPMASPWFTHMYGIDDKEHVNYQQEGYAAGLTRVDTHLGTHLNTNGFHLSPIVFGAVPSLHSAIAFQCFLFLCFRATTLKHTFAKRTGLRSNHGGEQHSTPYDISEEDRLSQSGSPLNLASENEGDEESYVSKNEEQSPFATKNSSSTLSGTEEYPLQDLENMGATEQEQQLRFGDSKPSVFVETYVEDTTLTSKWYLKPITTGILPPLLASIFICVQWWTTMYLDHHWRFDLFIGEIYALVSYTIINYFLLQPRVLKEWYDLRRGLKFDSRNEARTMGMRVFQGTRWEWFFDPLA</sequence>
<feature type="compositionally biased region" description="Polar residues" evidence="1">
    <location>
        <begin position="358"/>
        <end position="372"/>
    </location>
</feature>
<dbReference type="InterPro" id="IPR052185">
    <property type="entry name" value="IPC_Synthase-Related"/>
</dbReference>
<evidence type="ECO:0000256" key="2">
    <source>
        <dbReference type="SAM" id="Phobius"/>
    </source>
</evidence>
<evidence type="ECO:0000256" key="1">
    <source>
        <dbReference type="SAM" id="MobiDB-lite"/>
    </source>
</evidence>
<feature type="compositionally biased region" description="Polar residues" evidence="1">
    <location>
        <begin position="332"/>
        <end position="342"/>
    </location>
</feature>
<protein>
    <submittedName>
        <fullName evidence="3">Inositolphosphotransferase 1</fullName>
    </submittedName>
</protein>
<dbReference type="VEuPathDB" id="FungiDB:GWK60_G05093"/>
<dbReference type="EMBL" id="LLZZ01000107">
    <property type="protein sequence ID" value="KTB07624.1"/>
    <property type="molecule type" value="Genomic_DNA"/>
</dbReference>
<evidence type="ECO:0000313" key="4">
    <source>
        <dbReference type="Proteomes" id="UP000054886"/>
    </source>
</evidence>
<feature type="transmembrane region" description="Helical" evidence="2">
    <location>
        <begin position="21"/>
        <end position="41"/>
    </location>
</feature>
<dbReference type="VEuPathDB" id="FungiDB:CAGL0G05313g"/>
<gene>
    <name evidence="3" type="ORF">AO440_001702</name>
</gene>